<sequence length="391" mass="43617">MGPWDSPDAPRARDASRVREISGRTAREWFRRALNRVDVGRANVIDDACERKSSVETSSVDSDDREEELRHLRRHVEALTVACADAEARAKMNAVSKERLDVLRRENANLKDADEKRSKAETRAKAAEARANAARDALVHAAVRHEEALKKMYEESEATAQKHRVEIERLRSEACVMTERLIDLERVNEELEVDLAEYREETAHLDEVIAQHEDDLARLIMEKHSIERELAAKSAASIKSLIMSPFSPKIQPESTPRLAAAMRWFEDVVVSPMRSTAPFADLTNVETVKSPMSSKSRLGPGHSPLPKTPGAVLEDSAEDDVNDYGSEDESVGAAVLLPTIDPPKMSTLPRRCTWKLAFSKDPVDSLYGRPLREIGALRLRVVGSVSLTTVN</sequence>
<reference evidence="3 4" key="2">
    <citation type="journal article" date="2014" name="BMC Genomics">
        <title>An improved genome of the model marine alga Ostreococcus tauri unfolds by assessing Illumina de novo assemblies.</title>
        <authorList>
            <person name="Blanc-Mathieu R."/>
            <person name="Verhelst B."/>
            <person name="Derelle E."/>
            <person name="Rombauts S."/>
            <person name="Bouget F.Y."/>
            <person name="Carre I."/>
            <person name="Chateau A."/>
            <person name="Eyre-Walker A."/>
            <person name="Grimsley N."/>
            <person name="Moreau H."/>
            <person name="Piegu B."/>
            <person name="Rivals E."/>
            <person name="Schackwitz W."/>
            <person name="Van de Peer Y."/>
            <person name="Piganeau G."/>
        </authorList>
    </citation>
    <scope>NUCLEOTIDE SEQUENCE [LARGE SCALE GENOMIC DNA]</scope>
    <source>
        <strain evidence="4">OTTH 0595 / CCAP 157/2 / RCC745</strain>
    </source>
</reference>
<dbReference type="AlphaFoldDB" id="A0A090M7Q7"/>
<evidence type="ECO:0000313" key="4">
    <source>
        <dbReference type="Proteomes" id="UP000009170"/>
    </source>
</evidence>
<dbReference type="EMBL" id="CAID01000002">
    <property type="protein sequence ID" value="CEG01102.1"/>
    <property type="molecule type" value="Genomic_DNA"/>
</dbReference>
<evidence type="ECO:0000313" key="3">
    <source>
        <dbReference type="EMBL" id="CEG01102.1"/>
    </source>
</evidence>
<name>A0A090M7Q7_OSTTA</name>
<proteinExistence type="predicted"/>
<accession>A0A090M7Q7</accession>
<dbReference type="GeneID" id="9832625"/>
<protein>
    <submittedName>
        <fullName evidence="3">Unnamed product</fullName>
    </submittedName>
</protein>
<dbReference type="KEGG" id="ota:OT_ostta02g03270"/>
<reference evidence="4" key="1">
    <citation type="journal article" date="2006" name="Proc. Natl. Acad. Sci. U.S.A.">
        <title>Genome analysis of the smallest free-living eukaryote Ostreococcus tauri unveils many unique features.</title>
        <authorList>
            <person name="Derelle E."/>
            <person name="Ferraz C."/>
            <person name="Rombauts S."/>
            <person name="Rouze P."/>
            <person name="Worden A.Z."/>
            <person name="Robbens S."/>
            <person name="Partensky F."/>
            <person name="Degroeve S."/>
            <person name="Echeynie S."/>
            <person name="Cooke R."/>
            <person name="Saeys Y."/>
            <person name="Wuyts J."/>
            <person name="Jabbari K."/>
            <person name="Bowler C."/>
            <person name="Panaud O."/>
            <person name="Piegu B."/>
            <person name="Ball S.G."/>
            <person name="Ral J.-P."/>
            <person name="Bouget F.-Y."/>
            <person name="Piganeau G."/>
            <person name="De Baets B."/>
            <person name="Picard A."/>
            <person name="Delseny M."/>
            <person name="Demaille J."/>
            <person name="Van de Peer Y."/>
            <person name="Moreau H."/>
        </authorList>
    </citation>
    <scope>NUCLEOTIDE SEQUENCE [LARGE SCALE GENOMIC DNA]</scope>
    <source>
        <strain evidence="4">OTTH 0595 / CCAP 157/2 / RCC745</strain>
    </source>
</reference>
<dbReference type="InParanoid" id="A0A090M7Q7"/>
<feature type="coiled-coil region" evidence="1">
    <location>
        <begin position="69"/>
        <end position="229"/>
    </location>
</feature>
<evidence type="ECO:0000256" key="2">
    <source>
        <dbReference type="SAM" id="MobiDB-lite"/>
    </source>
</evidence>
<keyword evidence="4" id="KW-1185">Reference proteome</keyword>
<gene>
    <name evidence="3" type="ORF">OT_ostta02g03270</name>
</gene>
<dbReference type="RefSeq" id="XP_003075169.2">
    <property type="nucleotide sequence ID" value="XM_003075121.2"/>
</dbReference>
<dbReference type="Proteomes" id="UP000009170">
    <property type="component" value="Unassembled WGS sequence"/>
</dbReference>
<evidence type="ECO:0000256" key="1">
    <source>
        <dbReference type="SAM" id="Coils"/>
    </source>
</evidence>
<comment type="caution">
    <text evidence="3">The sequence shown here is derived from an EMBL/GenBank/DDBJ whole genome shotgun (WGS) entry which is preliminary data.</text>
</comment>
<organism evidence="3 4">
    <name type="scientific">Ostreococcus tauri</name>
    <name type="common">Marine green alga</name>
    <dbReference type="NCBI Taxonomy" id="70448"/>
    <lineage>
        <taxon>Eukaryota</taxon>
        <taxon>Viridiplantae</taxon>
        <taxon>Chlorophyta</taxon>
        <taxon>Mamiellophyceae</taxon>
        <taxon>Mamiellales</taxon>
        <taxon>Bathycoccaceae</taxon>
        <taxon>Ostreococcus</taxon>
    </lineage>
</organism>
<keyword evidence="1" id="KW-0175">Coiled coil</keyword>
<dbReference type="OrthoDB" id="10557025at2759"/>
<feature type="region of interest" description="Disordered" evidence="2">
    <location>
        <begin position="290"/>
        <end position="328"/>
    </location>
</feature>
<feature type="compositionally biased region" description="Acidic residues" evidence="2">
    <location>
        <begin position="315"/>
        <end position="328"/>
    </location>
</feature>